<keyword evidence="3" id="KW-0418">Kinase</keyword>
<accession>A0A6J1NYD7</accession>
<name>A0A6J1NYD7_BICAN</name>
<protein>
    <submittedName>
        <fullName evidence="3">Cyclin-dependent kinase 2-interacting protein</fullName>
    </submittedName>
</protein>
<dbReference type="RefSeq" id="XP_023952620.2">
    <property type="nucleotide sequence ID" value="XM_024096852.2"/>
</dbReference>
<feature type="region of interest" description="Disordered" evidence="1">
    <location>
        <begin position="1"/>
        <end position="30"/>
    </location>
</feature>
<dbReference type="OrthoDB" id="17066at2759"/>
<organism evidence="2 3">
    <name type="scientific">Bicyclus anynana</name>
    <name type="common">Squinting bush brown butterfly</name>
    <dbReference type="NCBI Taxonomy" id="110368"/>
    <lineage>
        <taxon>Eukaryota</taxon>
        <taxon>Metazoa</taxon>
        <taxon>Ecdysozoa</taxon>
        <taxon>Arthropoda</taxon>
        <taxon>Hexapoda</taxon>
        <taxon>Insecta</taxon>
        <taxon>Pterygota</taxon>
        <taxon>Neoptera</taxon>
        <taxon>Endopterygota</taxon>
        <taxon>Lepidoptera</taxon>
        <taxon>Glossata</taxon>
        <taxon>Ditrysia</taxon>
        <taxon>Papilionoidea</taxon>
        <taxon>Nymphalidae</taxon>
        <taxon>Satyrinae</taxon>
        <taxon>Satyrini</taxon>
        <taxon>Mycalesina</taxon>
        <taxon>Bicyclus</taxon>
    </lineage>
</organism>
<dbReference type="AlphaFoldDB" id="A0A6J1NYD7"/>
<dbReference type="KEGG" id="bany:112056418"/>
<evidence type="ECO:0000256" key="1">
    <source>
        <dbReference type="SAM" id="MobiDB-lite"/>
    </source>
</evidence>
<dbReference type="GO" id="GO:0016301">
    <property type="term" value="F:kinase activity"/>
    <property type="evidence" value="ECO:0007669"/>
    <property type="project" value="UniProtKB-KW"/>
</dbReference>
<keyword evidence="2" id="KW-1185">Reference proteome</keyword>
<evidence type="ECO:0000313" key="3">
    <source>
        <dbReference type="RefSeq" id="XP_023952620.2"/>
    </source>
</evidence>
<dbReference type="Proteomes" id="UP001652582">
    <property type="component" value="Chromosome 14"/>
</dbReference>
<proteinExistence type="predicted"/>
<gene>
    <name evidence="3" type="primary">LOC112056418</name>
</gene>
<evidence type="ECO:0000313" key="2">
    <source>
        <dbReference type="Proteomes" id="UP001652582"/>
    </source>
</evidence>
<dbReference type="GeneID" id="112056418"/>
<sequence length="195" mass="21840">MSKTPSKSAQSLNHHFSPKEITSPNKDSTGISKTVYTHLTNLHRLINDWTSIRSKGVQICKSLSALKLHECEDDYYPHQIKPLTESLLNSVDALKDVVDGVEIINSQMNALSQLQSNEEPIINTWSVGEISSNVGSICDALQKELRLKQVITENIAHCRDQNLIEVYASAWEFEAYFNMEINSYLFAEVGLAGIT</sequence>
<reference evidence="3" key="1">
    <citation type="submission" date="2025-08" db="UniProtKB">
        <authorList>
            <consortium name="RefSeq"/>
        </authorList>
    </citation>
    <scope>IDENTIFICATION</scope>
</reference>
<keyword evidence="3" id="KW-0808">Transferase</keyword>